<dbReference type="GO" id="GO:0016998">
    <property type="term" value="P:cell wall macromolecule catabolic process"/>
    <property type="evidence" value="ECO:0007669"/>
    <property type="project" value="InterPro"/>
</dbReference>
<evidence type="ECO:0000256" key="8">
    <source>
        <dbReference type="ARBA" id="ARBA00023277"/>
    </source>
</evidence>
<name>A0A1D1XR51_9ARAE</name>
<dbReference type="SUPFAM" id="SSF53955">
    <property type="entry name" value="Lysozyme-like"/>
    <property type="match status" value="1"/>
</dbReference>
<dbReference type="FunFam" id="3.30.20.10:FF:000001">
    <property type="entry name" value="Endochitinase (Chitinase)"/>
    <property type="match status" value="1"/>
</dbReference>
<comment type="catalytic activity">
    <reaction evidence="1">
        <text>Random endo-hydrolysis of N-acetyl-beta-D-glucosaminide (1-&gt;4)-beta-linkages in chitin and chitodextrins.</text>
        <dbReference type="EC" id="3.2.1.14"/>
    </reaction>
</comment>
<evidence type="ECO:0000313" key="12">
    <source>
        <dbReference type="EMBL" id="JAT44851.1"/>
    </source>
</evidence>
<dbReference type="EC" id="3.2.1.14" evidence="3"/>
<evidence type="ECO:0000256" key="7">
    <source>
        <dbReference type="ARBA" id="ARBA00023157"/>
    </source>
</evidence>
<evidence type="ECO:0000256" key="2">
    <source>
        <dbReference type="ARBA" id="ARBA00009373"/>
    </source>
</evidence>
<feature type="non-terminal residue" evidence="12">
    <location>
        <position position="1"/>
    </location>
</feature>
<accession>A0A1D1XR51</accession>
<evidence type="ECO:0000256" key="5">
    <source>
        <dbReference type="ARBA" id="ARBA00022821"/>
    </source>
</evidence>
<keyword evidence="9" id="KW-0326">Glycosidase</keyword>
<reference evidence="12" key="1">
    <citation type="submission" date="2015-07" db="EMBL/GenBank/DDBJ databases">
        <title>Transcriptome Assembly of Anthurium amnicola.</title>
        <authorList>
            <person name="Suzuki J."/>
        </authorList>
    </citation>
    <scope>NUCLEOTIDE SEQUENCE</scope>
</reference>
<evidence type="ECO:0000256" key="6">
    <source>
        <dbReference type="ARBA" id="ARBA00023024"/>
    </source>
</evidence>
<dbReference type="InterPro" id="IPR000726">
    <property type="entry name" value="Glyco_hydro_19_cat"/>
</dbReference>
<dbReference type="EMBL" id="GDJX01023085">
    <property type="protein sequence ID" value="JAT44851.1"/>
    <property type="molecule type" value="Transcribed_RNA"/>
</dbReference>
<evidence type="ECO:0000256" key="1">
    <source>
        <dbReference type="ARBA" id="ARBA00000822"/>
    </source>
</evidence>
<dbReference type="Gene3D" id="1.10.530.10">
    <property type="match status" value="1"/>
</dbReference>
<evidence type="ECO:0000256" key="10">
    <source>
        <dbReference type="ARBA" id="ARBA00023326"/>
    </source>
</evidence>
<dbReference type="Gene3D" id="3.30.20.10">
    <property type="entry name" value="Endochitinase, domain 2"/>
    <property type="match status" value="1"/>
</dbReference>
<sequence length="276" mass="29795">KKRQRGCFHMQPPVPNGRGRIPISGVGGQDGHIPACAAHPRPGGRRPQQLSMSLGPFVPGCHCQQVPPNGGEVAAVVTQEFFDGIVNHVDGEFPGKRFYTRSAFLEALTSFPGFGRAGDPDGSKREIAAFFAHVTHETGHLRFVEEICDASRRYWDEKRAGEYPCAAGKSYHGRGPLQLTWNYNYGAAGESIGFDGLGSPETVAEDPVVAFKTALWYWMEKVHPLLAAGGGFGATIRAINGGECGGGSPKAVARRVRFYLEYCQRFGVAPGDNLTC</sequence>
<keyword evidence="5" id="KW-0611">Plant defense</keyword>
<keyword evidence="6" id="KW-0146">Chitin degradation</keyword>
<dbReference type="Pfam" id="PF00182">
    <property type="entry name" value="Glyco_hydro_19"/>
    <property type="match status" value="2"/>
</dbReference>
<organism evidence="12">
    <name type="scientific">Anthurium amnicola</name>
    <dbReference type="NCBI Taxonomy" id="1678845"/>
    <lineage>
        <taxon>Eukaryota</taxon>
        <taxon>Viridiplantae</taxon>
        <taxon>Streptophyta</taxon>
        <taxon>Embryophyta</taxon>
        <taxon>Tracheophyta</taxon>
        <taxon>Spermatophyta</taxon>
        <taxon>Magnoliopsida</taxon>
        <taxon>Liliopsida</taxon>
        <taxon>Araceae</taxon>
        <taxon>Pothoideae</taxon>
        <taxon>Potheae</taxon>
        <taxon>Anthurium</taxon>
    </lineage>
</organism>
<dbReference type="PANTHER" id="PTHR22595:SF79">
    <property type="entry name" value="CHITINASE 12"/>
    <property type="match status" value="1"/>
</dbReference>
<feature type="domain" description="Glycoside hydrolase family 19 catalytic" evidence="11">
    <location>
        <begin position="209"/>
        <end position="219"/>
    </location>
</feature>
<protein>
    <recommendedName>
        <fullName evidence="3">chitinase</fullName>
        <ecNumber evidence="3">3.2.1.14</ecNumber>
    </recommendedName>
</protein>
<dbReference type="InterPro" id="IPR023346">
    <property type="entry name" value="Lysozyme-like_dom_sf"/>
</dbReference>
<dbReference type="GO" id="GO:0000272">
    <property type="term" value="P:polysaccharide catabolic process"/>
    <property type="evidence" value="ECO:0007669"/>
    <property type="project" value="UniProtKB-KW"/>
</dbReference>
<dbReference type="GO" id="GO:0006032">
    <property type="term" value="P:chitin catabolic process"/>
    <property type="evidence" value="ECO:0007669"/>
    <property type="project" value="UniProtKB-KW"/>
</dbReference>
<dbReference type="GO" id="GO:0008843">
    <property type="term" value="F:endochitinase activity"/>
    <property type="evidence" value="ECO:0007669"/>
    <property type="project" value="UniProtKB-EC"/>
</dbReference>
<keyword evidence="8" id="KW-0119">Carbohydrate metabolism</keyword>
<dbReference type="CDD" id="cd00325">
    <property type="entry name" value="chitinase_GH19"/>
    <property type="match status" value="1"/>
</dbReference>
<keyword evidence="10" id="KW-0624">Polysaccharide degradation</keyword>
<dbReference type="PROSITE" id="PS00774">
    <property type="entry name" value="CHITINASE_19_2"/>
    <property type="match status" value="1"/>
</dbReference>
<dbReference type="PANTHER" id="PTHR22595">
    <property type="entry name" value="CHITINASE-RELATED"/>
    <property type="match status" value="1"/>
</dbReference>
<evidence type="ECO:0000259" key="11">
    <source>
        <dbReference type="PROSITE" id="PS00774"/>
    </source>
</evidence>
<comment type="similarity">
    <text evidence="2">Belongs to the glycosyl hydrolase 19 family. Chitinase class I subfamily.</text>
</comment>
<dbReference type="GO" id="GO:0006952">
    <property type="term" value="P:defense response"/>
    <property type="evidence" value="ECO:0007669"/>
    <property type="project" value="UniProtKB-KW"/>
</dbReference>
<evidence type="ECO:0000256" key="4">
    <source>
        <dbReference type="ARBA" id="ARBA00022801"/>
    </source>
</evidence>
<keyword evidence="7" id="KW-1015">Disulfide bond</keyword>
<dbReference type="AlphaFoldDB" id="A0A1D1XR51"/>
<gene>
    <name evidence="12" type="primary">CHI4_0</name>
    <name evidence="12" type="ORF">g.48036</name>
</gene>
<evidence type="ECO:0000256" key="3">
    <source>
        <dbReference type="ARBA" id="ARBA00012729"/>
    </source>
</evidence>
<evidence type="ECO:0000256" key="9">
    <source>
        <dbReference type="ARBA" id="ARBA00023295"/>
    </source>
</evidence>
<proteinExistence type="inferred from homology"/>
<keyword evidence="4" id="KW-0378">Hydrolase</keyword>